<evidence type="ECO:0000259" key="2">
    <source>
        <dbReference type="Pfam" id="PF26059"/>
    </source>
</evidence>
<dbReference type="InterPro" id="IPR058333">
    <property type="entry name" value="DUF8020"/>
</dbReference>
<feature type="domain" description="DUF8020" evidence="2">
    <location>
        <begin position="48"/>
        <end position="120"/>
    </location>
</feature>
<reference evidence="3 4" key="2">
    <citation type="journal article" date="2006" name="Environ. Microbiol.">
        <title>Sequence analysis of three plasmids harboured in Rhodococcus erythropolis strain PR4.</title>
        <authorList>
            <person name="Sekine M."/>
            <person name="Tanikawa S."/>
            <person name="Omata S."/>
            <person name="Saito M."/>
            <person name="Fujisawa T."/>
            <person name="Tsukatani N."/>
            <person name="Tajima T."/>
            <person name="Sekigawa T."/>
            <person name="Kosugi H."/>
            <person name="Matsuo Y."/>
            <person name="Nishiko R."/>
            <person name="Imamura K."/>
            <person name="Ito M."/>
            <person name="Narita H."/>
            <person name="Tago S."/>
            <person name="Fujita N."/>
            <person name="Harayama S."/>
        </authorList>
    </citation>
    <scope>NUCLEOTIDE SEQUENCE [LARGE SCALE GENOMIC DNA]</scope>
    <source>
        <strain evidence="4">PR4 / NBRC 100887</strain>
    </source>
</reference>
<proteinExistence type="predicted"/>
<feature type="signal peptide" evidence="1">
    <location>
        <begin position="1"/>
        <end position="41"/>
    </location>
</feature>
<name>C0ZT73_RHOE4</name>
<accession>C0ZT73</accession>
<dbReference type="KEGG" id="rer:RER_13380"/>
<organism evidence="3 4">
    <name type="scientific">Rhodococcus erythropolis (strain PR4 / NBRC 100887)</name>
    <dbReference type="NCBI Taxonomy" id="234621"/>
    <lineage>
        <taxon>Bacteria</taxon>
        <taxon>Bacillati</taxon>
        <taxon>Actinomycetota</taxon>
        <taxon>Actinomycetes</taxon>
        <taxon>Mycobacteriales</taxon>
        <taxon>Nocardiaceae</taxon>
        <taxon>Rhodococcus</taxon>
        <taxon>Rhodococcus erythropolis group</taxon>
    </lineage>
</organism>
<dbReference type="EMBL" id="AP008957">
    <property type="protein sequence ID" value="BAH32046.1"/>
    <property type="molecule type" value="Genomic_DNA"/>
</dbReference>
<dbReference type="AlphaFoldDB" id="C0ZT73"/>
<gene>
    <name evidence="3" type="ordered locus">RER_13380</name>
</gene>
<sequence length="231" mass="23120">MSHRLAPARSRGGSKMFIRKAAAIAAMTIAATGIAAGTSYAAPETSPDVSYTAEVVDQAVVTTIDAGAFRVSGDGTHVDLQNSQGATLVSLPLAFNLGDVQFPFDETISEDGKTLTLKPNLDPASSKPKPVAAEFTPVASPDEDQKAIEKFQSQLGLATQIGSLTGTIVGAVIGCIVGLPGLVIGCLPGMVTGAGIGGVAGTILAGGGTAIVAGMDLIQVLNAPAGTTLFQ</sequence>
<dbReference type="eggNOG" id="ENOG5032AP1">
    <property type="taxonomic scope" value="Bacteria"/>
</dbReference>
<evidence type="ECO:0000256" key="1">
    <source>
        <dbReference type="SAM" id="SignalP"/>
    </source>
</evidence>
<reference evidence="4" key="1">
    <citation type="submission" date="2005-03" db="EMBL/GenBank/DDBJ databases">
        <title>Comparison of the complete genome sequences of Rhodococcus erythropolis PR4 and Rhodococcus opacus B4.</title>
        <authorList>
            <person name="Takarada H."/>
            <person name="Sekine M."/>
            <person name="Hosoyama A."/>
            <person name="Yamada R."/>
            <person name="Fujisawa T."/>
            <person name="Omata S."/>
            <person name="Shimizu A."/>
            <person name="Tsukatani N."/>
            <person name="Tanikawa S."/>
            <person name="Fujita N."/>
            <person name="Harayama S."/>
        </authorList>
    </citation>
    <scope>NUCLEOTIDE SEQUENCE [LARGE SCALE GENOMIC DNA]</scope>
    <source>
        <strain evidence="4">PR4 / NBRC 100887</strain>
    </source>
</reference>
<dbReference type="HOGENOM" id="CLU_089621_1_0_11"/>
<keyword evidence="1" id="KW-0732">Signal</keyword>
<evidence type="ECO:0000313" key="3">
    <source>
        <dbReference type="EMBL" id="BAH32046.1"/>
    </source>
</evidence>
<evidence type="ECO:0000313" key="4">
    <source>
        <dbReference type="Proteomes" id="UP000002204"/>
    </source>
</evidence>
<protein>
    <submittedName>
        <fullName evidence="3">Hypothetical membrane protein</fullName>
    </submittedName>
</protein>
<dbReference type="Pfam" id="PF26059">
    <property type="entry name" value="DUF8020"/>
    <property type="match status" value="1"/>
</dbReference>
<dbReference type="Proteomes" id="UP000002204">
    <property type="component" value="Chromosome"/>
</dbReference>
<feature type="chain" id="PRO_5002903819" evidence="1">
    <location>
        <begin position="42"/>
        <end position="231"/>
    </location>
</feature>